<evidence type="ECO:0000313" key="1">
    <source>
        <dbReference type="EMBL" id="JAD60000.1"/>
    </source>
</evidence>
<name>A0A0A9BFI8_ARUDO</name>
<reference evidence="1" key="2">
    <citation type="journal article" date="2015" name="Data Brief">
        <title>Shoot transcriptome of the giant reed, Arundo donax.</title>
        <authorList>
            <person name="Barrero R.A."/>
            <person name="Guerrero F.D."/>
            <person name="Moolhuijzen P."/>
            <person name="Goolsby J.A."/>
            <person name="Tidwell J."/>
            <person name="Bellgard S.E."/>
            <person name="Bellgard M.I."/>
        </authorList>
    </citation>
    <scope>NUCLEOTIDE SEQUENCE</scope>
    <source>
        <tissue evidence="1">Shoot tissue taken approximately 20 cm above the soil surface</tissue>
    </source>
</reference>
<proteinExistence type="predicted"/>
<accession>A0A0A9BFI8</accession>
<dbReference type="EMBL" id="GBRH01237895">
    <property type="protein sequence ID" value="JAD60000.1"/>
    <property type="molecule type" value="Transcribed_RNA"/>
</dbReference>
<dbReference type="AlphaFoldDB" id="A0A0A9BFI8"/>
<sequence>MRKKKDVYAFLQSQCSGFLLSISSIYSTTICQQYVLTHVLIDNGCILNRRFS</sequence>
<protein>
    <submittedName>
        <fullName evidence="1">Uncharacterized protein</fullName>
    </submittedName>
</protein>
<reference evidence="1" key="1">
    <citation type="submission" date="2014-09" db="EMBL/GenBank/DDBJ databases">
        <authorList>
            <person name="Magalhaes I.L.F."/>
            <person name="Oliveira U."/>
            <person name="Santos F.R."/>
            <person name="Vidigal T.H.D.A."/>
            <person name="Brescovit A.D."/>
            <person name="Santos A.J."/>
        </authorList>
    </citation>
    <scope>NUCLEOTIDE SEQUENCE</scope>
    <source>
        <tissue evidence="1">Shoot tissue taken approximately 20 cm above the soil surface</tissue>
    </source>
</reference>
<organism evidence="1">
    <name type="scientific">Arundo donax</name>
    <name type="common">Giant reed</name>
    <name type="synonym">Donax arundinaceus</name>
    <dbReference type="NCBI Taxonomy" id="35708"/>
    <lineage>
        <taxon>Eukaryota</taxon>
        <taxon>Viridiplantae</taxon>
        <taxon>Streptophyta</taxon>
        <taxon>Embryophyta</taxon>
        <taxon>Tracheophyta</taxon>
        <taxon>Spermatophyta</taxon>
        <taxon>Magnoliopsida</taxon>
        <taxon>Liliopsida</taxon>
        <taxon>Poales</taxon>
        <taxon>Poaceae</taxon>
        <taxon>PACMAD clade</taxon>
        <taxon>Arundinoideae</taxon>
        <taxon>Arundineae</taxon>
        <taxon>Arundo</taxon>
    </lineage>
</organism>